<dbReference type="Proteomes" id="UP000636709">
    <property type="component" value="Unassembled WGS sequence"/>
</dbReference>
<evidence type="ECO:0000313" key="2">
    <source>
        <dbReference type="EMBL" id="KAF8731749.1"/>
    </source>
</evidence>
<name>A0A835F8I3_9POAL</name>
<gene>
    <name evidence="2" type="ORF">HU200_015682</name>
</gene>
<evidence type="ECO:0000313" key="3">
    <source>
        <dbReference type="Proteomes" id="UP000636709"/>
    </source>
</evidence>
<feature type="compositionally biased region" description="Basic residues" evidence="1">
    <location>
        <begin position="141"/>
        <end position="150"/>
    </location>
</feature>
<keyword evidence="3" id="KW-1185">Reference proteome</keyword>
<dbReference type="AlphaFoldDB" id="A0A835F8I3"/>
<evidence type="ECO:0000256" key="1">
    <source>
        <dbReference type="SAM" id="MobiDB-lite"/>
    </source>
</evidence>
<organism evidence="2 3">
    <name type="scientific">Digitaria exilis</name>
    <dbReference type="NCBI Taxonomy" id="1010633"/>
    <lineage>
        <taxon>Eukaryota</taxon>
        <taxon>Viridiplantae</taxon>
        <taxon>Streptophyta</taxon>
        <taxon>Embryophyta</taxon>
        <taxon>Tracheophyta</taxon>
        <taxon>Spermatophyta</taxon>
        <taxon>Magnoliopsida</taxon>
        <taxon>Liliopsida</taxon>
        <taxon>Poales</taxon>
        <taxon>Poaceae</taxon>
        <taxon>PACMAD clade</taxon>
        <taxon>Panicoideae</taxon>
        <taxon>Panicodae</taxon>
        <taxon>Paniceae</taxon>
        <taxon>Anthephorinae</taxon>
        <taxon>Digitaria</taxon>
    </lineage>
</organism>
<comment type="caution">
    <text evidence="2">The sequence shown here is derived from an EMBL/GenBank/DDBJ whole genome shotgun (WGS) entry which is preliminary data.</text>
</comment>
<dbReference type="OrthoDB" id="635605at2759"/>
<sequence length="150" mass="16327">MGVFDDCFDDCRCCYNSCKDLWCILIVILVAAFGFVRHADIAVDDASLTHLALNTTGPTTTLAYNLTLALTIHNRNWAMAMTNTKPLDATYSFDGQMFDRVRLAGEGDEHAAGKTRVYRLTSGSGGAAVALGPARSSSGRRTPRGCSRWR</sequence>
<dbReference type="EMBL" id="JACEFO010001605">
    <property type="protein sequence ID" value="KAF8731749.1"/>
    <property type="molecule type" value="Genomic_DNA"/>
</dbReference>
<proteinExistence type="predicted"/>
<evidence type="ECO:0008006" key="4">
    <source>
        <dbReference type="Google" id="ProtNLM"/>
    </source>
</evidence>
<feature type="region of interest" description="Disordered" evidence="1">
    <location>
        <begin position="129"/>
        <end position="150"/>
    </location>
</feature>
<reference evidence="2" key="1">
    <citation type="submission" date="2020-07" db="EMBL/GenBank/DDBJ databases">
        <title>Genome sequence and genetic diversity analysis of an under-domesticated orphan crop, white fonio (Digitaria exilis).</title>
        <authorList>
            <person name="Bennetzen J.L."/>
            <person name="Chen S."/>
            <person name="Ma X."/>
            <person name="Wang X."/>
            <person name="Yssel A.E.J."/>
            <person name="Chaluvadi S.R."/>
            <person name="Johnson M."/>
            <person name="Gangashetty P."/>
            <person name="Hamidou F."/>
            <person name="Sanogo M.D."/>
            <person name="Zwaenepoel A."/>
            <person name="Wallace J."/>
            <person name="Van De Peer Y."/>
            <person name="Van Deynze A."/>
        </authorList>
    </citation>
    <scope>NUCLEOTIDE SEQUENCE</scope>
    <source>
        <tissue evidence="2">Leaves</tissue>
    </source>
</reference>
<accession>A0A835F8I3</accession>
<protein>
    <recommendedName>
        <fullName evidence="4">Late embryogenesis abundant protein LEA-2 subgroup domain-containing protein</fullName>
    </recommendedName>
</protein>